<sequence>MTLAQILTFRMTIQCFNNYAIRLASFITVKVTVTLTVTVTVKETVTVAATVVIVKYTLIW</sequence>
<dbReference type="EMBL" id="CAQQ02389138">
    <property type="status" value="NOT_ANNOTATED_CDS"/>
    <property type="molecule type" value="Genomic_DNA"/>
</dbReference>
<proteinExistence type="predicted"/>
<reference evidence="2" key="1">
    <citation type="submission" date="2013-02" db="EMBL/GenBank/DDBJ databases">
        <authorList>
            <person name="Hughes D."/>
        </authorList>
    </citation>
    <scope>NUCLEOTIDE SEQUENCE</scope>
    <source>
        <strain>Durham</strain>
        <strain evidence="2">NC isolate 2 -- Noor lab</strain>
    </source>
</reference>
<accession>T1H4Y1</accession>
<protein>
    <submittedName>
        <fullName evidence="1">Uncharacterized protein</fullName>
    </submittedName>
</protein>
<dbReference type="Proteomes" id="UP000015102">
    <property type="component" value="Unassembled WGS sequence"/>
</dbReference>
<evidence type="ECO:0000313" key="1">
    <source>
        <dbReference type="EnsemblMetazoa" id="MESCA011352-PA"/>
    </source>
</evidence>
<dbReference type="AlphaFoldDB" id="T1H4Y1"/>
<dbReference type="EnsemblMetazoa" id="MESCA011352-RA">
    <property type="protein sequence ID" value="MESCA011352-PA"/>
    <property type="gene ID" value="MESCA011352"/>
</dbReference>
<dbReference type="HOGENOM" id="CLU_2944317_0_0_1"/>
<name>T1H4Y1_MEGSC</name>
<evidence type="ECO:0000313" key="2">
    <source>
        <dbReference type="Proteomes" id="UP000015102"/>
    </source>
</evidence>
<dbReference type="EMBL" id="CAQQ02389139">
    <property type="status" value="NOT_ANNOTATED_CDS"/>
    <property type="molecule type" value="Genomic_DNA"/>
</dbReference>
<reference evidence="1" key="2">
    <citation type="submission" date="2015-06" db="UniProtKB">
        <authorList>
            <consortium name="EnsemblMetazoa"/>
        </authorList>
    </citation>
    <scope>IDENTIFICATION</scope>
</reference>
<organism evidence="1 2">
    <name type="scientific">Megaselia scalaris</name>
    <name type="common">Humpbacked fly</name>
    <name type="synonym">Phora scalaris</name>
    <dbReference type="NCBI Taxonomy" id="36166"/>
    <lineage>
        <taxon>Eukaryota</taxon>
        <taxon>Metazoa</taxon>
        <taxon>Ecdysozoa</taxon>
        <taxon>Arthropoda</taxon>
        <taxon>Hexapoda</taxon>
        <taxon>Insecta</taxon>
        <taxon>Pterygota</taxon>
        <taxon>Neoptera</taxon>
        <taxon>Endopterygota</taxon>
        <taxon>Diptera</taxon>
        <taxon>Brachycera</taxon>
        <taxon>Muscomorpha</taxon>
        <taxon>Platypezoidea</taxon>
        <taxon>Phoridae</taxon>
        <taxon>Megaseliini</taxon>
        <taxon>Megaselia</taxon>
    </lineage>
</organism>
<keyword evidence="2" id="KW-1185">Reference proteome</keyword>